<dbReference type="STRING" id="1314777.A0A164YHG6"/>
<organism evidence="2 3">
    <name type="scientific">Sistotremastrum niveocremeum HHB9708</name>
    <dbReference type="NCBI Taxonomy" id="1314777"/>
    <lineage>
        <taxon>Eukaryota</taxon>
        <taxon>Fungi</taxon>
        <taxon>Dikarya</taxon>
        <taxon>Basidiomycota</taxon>
        <taxon>Agaricomycotina</taxon>
        <taxon>Agaricomycetes</taxon>
        <taxon>Sistotremastrales</taxon>
        <taxon>Sistotremastraceae</taxon>
        <taxon>Sertulicium</taxon>
        <taxon>Sertulicium niveocremeum</taxon>
    </lineage>
</organism>
<dbReference type="Proteomes" id="UP000076722">
    <property type="component" value="Unassembled WGS sequence"/>
</dbReference>
<dbReference type="SUPFAM" id="SSF51905">
    <property type="entry name" value="FAD/NAD(P)-binding domain"/>
    <property type="match status" value="1"/>
</dbReference>
<evidence type="ECO:0000313" key="2">
    <source>
        <dbReference type="EMBL" id="KZS96921.1"/>
    </source>
</evidence>
<dbReference type="GO" id="GO:0016491">
    <property type="term" value="F:oxidoreductase activity"/>
    <property type="evidence" value="ECO:0007669"/>
    <property type="project" value="InterPro"/>
</dbReference>
<dbReference type="InterPro" id="IPR036188">
    <property type="entry name" value="FAD/NAD-bd_sf"/>
</dbReference>
<dbReference type="EMBL" id="KV419398">
    <property type="protein sequence ID" value="KZS96921.1"/>
    <property type="molecule type" value="Genomic_DNA"/>
</dbReference>
<dbReference type="Gene3D" id="3.90.660.10">
    <property type="match status" value="1"/>
</dbReference>
<dbReference type="AlphaFoldDB" id="A0A164YHG6"/>
<dbReference type="PANTHER" id="PTHR10742">
    <property type="entry name" value="FLAVIN MONOAMINE OXIDASE"/>
    <property type="match status" value="1"/>
</dbReference>
<sequence length="535" mass="60055">MVWTAVVCRAVVRSRFGDSWAQTPGPSRSPNFGISTEIIFLRPARYGYYHRGEINFDSDAIVLLSFGSIPNLKTLGTRNLIFARNASVIIIGAGVTGIIAARTLAQRGVSDFLIVEGREEIGGRLQDIQFGTNSVTLELGANWIHGTQEGEGPANPIWLLAQNCQLDTRNVEYDLTTYDYSGPVDFTDELLNFAGAFENQEDMSARTGLSLSKWRPHTPQERAVEYLLFDQEYSQTPDESSWFASAWGSNYTYDATQGGFGGGIAMSVDQRGFKTFLSTEAETFLRPDQILYNSVVKQIEYTNLGVEVQLNSGEALFADHVLVTVSLGVLQNDEVTFVPELPSWKEDAIHAMTMGIYTKIFFQFSRKFWFDTAAALYADHERGRYPVWQSLDHIEFLPNSGILMVTVTNDFSERIESMTDEEVREEVLSIMRIMFPEADIPAPLAFFFPRWSQNPLFRGSYSNWPVSFSTERQNALRAPVDRKVWFAGEATSRKYFGYLHGAYFEGQKAGLAIAECVQGGCNTSDHYGEPDQIIM</sequence>
<reference evidence="2 3" key="1">
    <citation type="journal article" date="2016" name="Mol. Biol. Evol.">
        <title>Comparative Genomics of Early-Diverging Mushroom-Forming Fungi Provides Insights into the Origins of Lignocellulose Decay Capabilities.</title>
        <authorList>
            <person name="Nagy L.G."/>
            <person name="Riley R."/>
            <person name="Tritt A."/>
            <person name="Adam C."/>
            <person name="Daum C."/>
            <person name="Floudas D."/>
            <person name="Sun H."/>
            <person name="Yadav J.S."/>
            <person name="Pangilinan J."/>
            <person name="Larsson K.H."/>
            <person name="Matsuura K."/>
            <person name="Barry K."/>
            <person name="Labutti K."/>
            <person name="Kuo R."/>
            <person name="Ohm R.A."/>
            <person name="Bhattacharya S.S."/>
            <person name="Shirouzu T."/>
            <person name="Yoshinaga Y."/>
            <person name="Martin F.M."/>
            <person name="Grigoriev I.V."/>
            <person name="Hibbett D.S."/>
        </authorList>
    </citation>
    <scope>NUCLEOTIDE SEQUENCE [LARGE SCALE GENOMIC DNA]</scope>
    <source>
        <strain evidence="2 3">HHB9708</strain>
    </source>
</reference>
<protein>
    <recommendedName>
        <fullName evidence="1">Amine oxidase domain-containing protein</fullName>
    </recommendedName>
</protein>
<name>A0A164YHG6_9AGAM</name>
<proteinExistence type="predicted"/>
<dbReference type="Pfam" id="PF01593">
    <property type="entry name" value="Amino_oxidase"/>
    <property type="match status" value="1"/>
</dbReference>
<dbReference type="PANTHER" id="PTHR10742:SF313">
    <property type="entry name" value="AMINE OXIDASE"/>
    <property type="match status" value="1"/>
</dbReference>
<gene>
    <name evidence="2" type="ORF">SISNIDRAFT_473162</name>
</gene>
<dbReference type="Gene3D" id="3.50.50.60">
    <property type="entry name" value="FAD/NAD(P)-binding domain"/>
    <property type="match status" value="1"/>
</dbReference>
<accession>A0A164YHG6</accession>
<dbReference type="InterPro" id="IPR002937">
    <property type="entry name" value="Amino_oxidase"/>
</dbReference>
<feature type="domain" description="Amine oxidase" evidence="1">
    <location>
        <begin position="96"/>
        <end position="509"/>
    </location>
</feature>
<evidence type="ECO:0000313" key="3">
    <source>
        <dbReference type="Proteomes" id="UP000076722"/>
    </source>
</evidence>
<keyword evidence="3" id="KW-1185">Reference proteome</keyword>
<dbReference type="OrthoDB" id="5046242at2759"/>
<dbReference type="GO" id="GO:0006598">
    <property type="term" value="P:polyamine catabolic process"/>
    <property type="evidence" value="ECO:0007669"/>
    <property type="project" value="TreeGrafter"/>
</dbReference>
<evidence type="ECO:0000259" key="1">
    <source>
        <dbReference type="Pfam" id="PF01593"/>
    </source>
</evidence>
<dbReference type="SUPFAM" id="SSF54373">
    <property type="entry name" value="FAD-linked reductases, C-terminal domain"/>
    <property type="match status" value="1"/>
</dbReference>
<dbReference type="InterPro" id="IPR050281">
    <property type="entry name" value="Flavin_monoamine_oxidase"/>
</dbReference>